<evidence type="ECO:0000256" key="6">
    <source>
        <dbReference type="ARBA" id="ARBA00043149"/>
    </source>
</evidence>
<evidence type="ECO:0000313" key="9">
    <source>
        <dbReference type="EMBL" id="UOM51737.1"/>
    </source>
</evidence>
<dbReference type="InterPro" id="IPR000577">
    <property type="entry name" value="Carb_kinase_FGGY"/>
</dbReference>
<sequence>MNQYILSFDQSTSTTKALLFDRNAALVGRADIPHRQIINDQGWVEHDAQEILANVFKAAEQLLLQTGVDRNCIKAVSISNQRETALAWDRTTGNPLYNAIVWQCGRAQEICNNLSDQKTLIHSHTGLHLSPYFSAAKFSWLLNHVEQVRQAAENQQLVLSTMDSFLLHHLSEEKVVKTDYSNASRTQLLNLVKLDWDIEVAQLFGIPLDCLPEVCDSNAVFAHTTIGGLLQSSVPLCGVLGDSQGALFAQGCLREGLTKATYGTGSSIMMNIGSEAVLCEDLVTSVAWGMDGNITYVLEGNINYSGATISYLVDDLGLIASSKEAGKMAQSARVVEGLYMVPAFSGLGAPYWDANARALIIGMDRRTGKAELVKAAEEAIAYQIADILFLMQKHSHKDIMSLRVDGGPTNDTFLMQFQSDILQSEVRVANLEELSGQGPALLALLKLGILDEQTAFDRPPKALYHAGMDSKERDRLYLGWQKAVGKALSC</sequence>
<dbReference type="Pfam" id="PF02782">
    <property type="entry name" value="FGGY_C"/>
    <property type="match status" value="1"/>
</dbReference>
<dbReference type="PANTHER" id="PTHR10196:SF69">
    <property type="entry name" value="GLYCEROL KINASE"/>
    <property type="match status" value="1"/>
</dbReference>
<evidence type="ECO:0000256" key="3">
    <source>
        <dbReference type="ARBA" id="ARBA00022741"/>
    </source>
</evidence>
<dbReference type="InterPro" id="IPR018485">
    <property type="entry name" value="FGGY_C"/>
</dbReference>
<keyword evidence="2 9" id="KW-0808">Transferase</keyword>
<proteinExistence type="inferred from homology"/>
<evidence type="ECO:0000256" key="4">
    <source>
        <dbReference type="ARBA" id="ARBA00022777"/>
    </source>
</evidence>
<gene>
    <name evidence="9" type="primary">glpK</name>
    <name evidence="9" type="ORF">MUG09_02960</name>
</gene>
<reference evidence="10" key="1">
    <citation type="journal article" date="2024" name="J Bioinform Genom">
        <title>Complete genome sequence of the type strain bacterium Sphaerochaeta associata GLS2t (VKM B-2742)t.</title>
        <authorList>
            <person name="Troshina O.Y."/>
            <person name="Tepeeva A.N."/>
            <person name="Arzamasceva V.O."/>
            <person name="Whitman W.B."/>
            <person name="Varghese N."/>
            <person name="Shapiro N."/>
            <person name="Woyke T."/>
            <person name="Kripides N.C."/>
            <person name="Vasilenko O.V."/>
        </authorList>
    </citation>
    <scope>NUCLEOTIDE SEQUENCE [LARGE SCALE GENOMIC DNA]</scope>
    <source>
        <strain evidence="10">GLS2T</strain>
    </source>
</reference>
<evidence type="ECO:0000259" key="7">
    <source>
        <dbReference type="Pfam" id="PF00370"/>
    </source>
</evidence>
<comment type="similarity">
    <text evidence="1">Belongs to the FGGY kinase family.</text>
</comment>
<dbReference type="PIRSF" id="PIRSF000538">
    <property type="entry name" value="GlpK"/>
    <property type="match status" value="1"/>
</dbReference>
<evidence type="ECO:0000259" key="8">
    <source>
        <dbReference type="Pfam" id="PF02782"/>
    </source>
</evidence>
<dbReference type="SUPFAM" id="SSF53067">
    <property type="entry name" value="Actin-like ATPase domain"/>
    <property type="match status" value="2"/>
</dbReference>
<keyword evidence="10" id="KW-1185">Reference proteome</keyword>
<accession>A0ABY4DBU0</accession>
<name>A0ABY4DBU0_9SPIR</name>
<dbReference type="Pfam" id="PF00370">
    <property type="entry name" value="FGGY_N"/>
    <property type="match status" value="1"/>
</dbReference>
<protein>
    <recommendedName>
        <fullName evidence="6">ATP:glycerol 3-phosphotransferase</fullName>
    </recommendedName>
</protein>
<dbReference type="Gene3D" id="3.30.420.40">
    <property type="match status" value="2"/>
</dbReference>
<dbReference type="GO" id="GO:0004370">
    <property type="term" value="F:glycerol kinase activity"/>
    <property type="evidence" value="ECO:0007669"/>
    <property type="project" value="UniProtKB-EC"/>
</dbReference>
<dbReference type="InterPro" id="IPR018483">
    <property type="entry name" value="Carb_kinase_FGGY_CS"/>
</dbReference>
<dbReference type="CDD" id="cd07769">
    <property type="entry name" value="ASKHA_NBD_FGGY_GK"/>
    <property type="match status" value="1"/>
</dbReference>
<dbReference type="EMBL" id="CP094929">
    <property type="protein sequence ID" value="UOM51737.1"/>
    <property type="molecule type" value="Genomic_DNA"/>
</dbReference>
<evidence type="ECO:0000256" key="5">
    <source>
        <dbReference type="ARBA" id="ARBA00022840"/>
    </source>
</evidence>
<keyword evidence="4 9" id="KW-0418">Kinase</keyword>
<dbReference type="Proteomes" id="UP000829708">
    <property type="component" value="Chromosome"/>
</dbReference>
<dbReference type="RefSeq" id="WP_244773405.1">
    <property type="nucleotide sequence ID" value="NZ_CP094929.1"/>
</dbReference>
<dbReference type="InterPro" id="IPR043129">
    <property type="entry name" value="ATPase_NBD"/>
</dbReference>
<dbReference type="NCBIfam" id="NF000756">
    <property type="entry name" value="PRK00047.1"/>
    <property type="match status" value="1"/>
</dbReference>
<feature type="domain" description="Carbohydrate kinase FGGY C-terminal" evidence="8">
    <location>
        <begin position="260"/>
        <end position="444"/>
    </location>
</feature>
<keyword evidence="5" id="KW-0067">ATP-binding</keyword>
<evidence type="ECO:0000313" key="10">
    <source>
        <dbReference type="Proteomes" id="UP000829708"/>
    </source>
</evidence>
<keyword evidence="3" id="KW-0547">Nucleotide-binding</keyword>
<dbReference type="InterPro" id="IPR018484">
    <property type="entry name" value="FGGY_N"/>
</dbReference>
<organism evidence="9 10">
    <name type="scientific">Sphaerochaeta associata</name>
    <dbReference type="NCBI Taxonomy" id="1129264"/>
    <lineage>
        <taxon>Bacteria</taxon>
        <taxon>Pseudomonadati</taxon>
        <taxon>Spirochaetota</taxon>
        <taxon>Spirochaetia</taxon>
        <taxon>Spirochaetales</taxon>
        <taxon>Sphaerochaetaceae</taxon>
        <taxon>Sphaerochaeta</taxon>
    </lineage>
</organism>
<dbReference type="PROSITE" id="PS00933">
    <property type="entry name" value="FGGY_KINASES_1"/>
    <property type="match status" value="1"/>
</dbReference>
<evidence type="ECO:0000256" key="2">
    <source>
        <dbReference type="ARBA" id="ARBA00022679"/>
    </source>
</evidence>
<feature type="domain" description="Carbohydrate kinase FGGY N-terminal" evidence="7">
    <location>
        <begin position="4"/>
        <end position="248"/>
    </location>
</feature>
<evidence type="ECO:0000256" key="1">
    <source>
        <dbReference type="ARBA" id="ARBA00009156"/>
    </source>
</evidence>
<dbReference type="PANTHER" id="PTHR10196">
    <property type="entry name" value="SUGAR KINASE"/>
    <property type="match status" value="1"/>
</dbReference>